<evidence type="ECO:0000259" key="3">
    <source>
        <dbReference type="PROSITE" id="PS51253"/>
    </source>
</evidence>
<gene>
    <name evidence="4" type="ORF">M413DRAFT_10054</name>
</gene>
<dbReference type="InterPro" id="IPR050863">
    <property type="entry name" value="CenT-Element_Derived"/>
</dbReference>
<feature type="region of interest" description="Disordered" evidence="2">
    <location>
        <begin position="303"/>
        <end position="445"/>
    </location>
</feature>
<feature type="compositionally biased region" description="Basic and acidic residues" evidence="2">
    <location>
        <begin position="362"/>
        <end position="378"/>
    </location>
</feature>
<feature type="compositionally biased region" description="Polar residues" evidence="2">
    <location>
        <begin position="81"/>
        <end position="107"/>
    </location>
</feature>
<feature type="domain" description="HTH CENPB-type" evidence="3">
    <location>
        <begin position="225"/>
        <end position="298"/>
    </location>
</feature>
<feature type="compositionally biased region" description="Low complexity" evidence="2">
    <location>
        <begin position="313"/>
        <end position="326"/>
    </location>
</feature>
<evidence type="ECO:0000256" key="1">
    <source>
        <dbReference type="ARBA" id="ARBA00023125"/>
    </source>
</evidence>
<dbReference type="OrthoDB" id="9909311at2759"/>
<dbReference type="GO" id="GO:0005634">
    <property type="term" value="C:nucleus"/>
    <property type="evidence" value="ECO:0007669"/>
    <property type="project" value="TreeGrafter"/>
</dbReference>
<evidence type="ECO:0000313" key="5">
    <source>
        <dbReference type="Proteomes" id="UP000053424"/>
    </source>
</evidence>
<keyword evidence="1" id="KW-0238">DNA-binding</keyword>
<feature type="compositionally biased region" description="Pro residues" evidence="2">
    <location>
        <begin position="327"/>
        <end position="340"/>
    </location>
</feature>
<dbReference type="Gene3D" id="1.10.10.60">
    <property type="entry name" value="Homeodomain-like"/>
    <property type="match status" value="2"/>
</dbReference>
<dbReference type="GO" id="GO:0003677">
    <property type="term" value="F:DNA binding"/>
    <property type="evidence" value="ECO:0007669"/>
    <property type="project" value="UniProtKB-KW"/>
</dbReference>
<dbReference type="EMBL" id="KN831776">
    <property type="protein sequence ID" value="KIM43382.1"/>
    <property type="molecule type" value="Genomic_DNA"/>
</dbReference>
<dbReference type="PROSITE" id="PS51253">
    <property type="entry name" value="HTH_CENPB"/>
    <property type="match status" value="1"/>
</dbReference>
<dbReference type="HOGENOM" id="CLU_032740_1_0_1"/>
<dbReference type="SUPFAM" id="SSF46689">
    <property type="entry name" value="Homeodomain-like"/>
    <property type="match status" value="2"/>
</dbReference>
<keyword evidence="5" id="KW-1185">Reference proteome</keyword>
<dbReference type="Pfam" id="PF03221">
    <property type="entry name" value="HTH_Tnp_Tc5"/>
    <property type="match status" value="1"/>
</dbReference>
<protein>
    <recommendedName>
        <fullName evidence="3">HTH CENPB-type domain-containing protein</fullName>
    </recommendedName>
</protein>
<feature type="compositionally biased region" description="Basic and acidic residues" evidence="2">
    <location>
        <begin position="128"/>
        <end position="138"/>
    </location>
</feature>
<dbReference type="InterPro" id="IPR006600">
    <property type="entry name" value="HTH_CenpB_DNA-bd_dom"/>
</dbReference>
<proteinExistence type="predicted"/>
<dbReference type="Proteomes" id="UP000053424">
    <property type="component" value="Unassembled WGS sequence"/>
</dbReference>
<dbReference type="SMART" id="SM00674">
    <property type="entry name" value="CENPB"/>
    <property type="match status" value="1"/>
</dbReference>
<feature type="compositionally biased region" description="Polar residues" evidence="2">
    <location>
        <begin position="352"/>
        <end position="361"/>
    </location>
</feature>
<feature type="compositionally biased region" description="Basic residues" evidence="2">
    <location>
        <begin position="161"/>
        <end position="170"/>
    </location>
</feature>
<dbReference type="PANTHER" id="PTHR19303:SF70">
    <property type="entry name" value="HTH CENPB-TYPE DOMAIN-CONTAINING PROTEIN"/>
    <property type="match status" value="1"/>
</dbReference>
<feature type="compositionally biased region" description="Polar residues" evidence="2">
    <location>
        <begin position="379"/>
        <end position="392"/>
    </location>
</feature>
<feature type="compositionally biased region" description="Pro residues" evidence="2">
    <location>
        <begin position="25"/>
        <end position="40"/>
    </location>
</feature>
<dbReference type="InterPro" id="IPR009057">
    <property type="entry name" value="Homeodomain-like_sf"/>
</dbReference>
<dbReference type="AlphaFoldDB" id="A0A0C2YQS9"/>
<evidence type="ECO:0000256" key="2">
    <source>
        <dbReference type="SAM" id="MobiDB-lite"/>
    </source>
</evidence>
<organism evidence="4 5">
    <name type="scientific">Hebeloma cylindrosporum</name>
    <dbReference type="NCBI Taxonomy" id="76867"/>
    <lineage>
        <taxon>Eukaryota</taxon>
        <taxon>Fungi</taxon>
        <taxon>Dikarya</taxon>
        <taxon>Basidiomycota</taxon>
        <taxon>Agaricomycotina</taxon>
        <taxon>Agaricomycetes</taxon>
        <taxon>Agaricomycetidae</taxon>
        <taxon>Agaricales</taxon>
        <taxon>Agaricineae</taxon>
        <taxon>Hymenogastraceae</taxon>
        <taxon>Hebeloma</taxon>
    </lineage>
</organism>
<accession>A0A0C2YQS9</accession>
<dbReference type="PANTHER" id="PTHR19303">
    <property type="entry name" value="TRANSPOSON"/>
    <property type="match status" value="1"/>
</dbReference>
<feature type="region of interest" description="Disordered" evidence="2">
    <location>
        <begin position="21"/>
        <end position="171"/>
    </location>
</feature>
<name>A0A0C2YQS9_HEBCY</name>
<sequence length="518" mass="57391">MDPNASLQQYPPWYLLDSMYRSYPSPAPSDPSPAPRPPPQLDESYPMPADFSQIPSSIGPTRIARRQTSDQKPVIHRRNSPPYQVPNTRAENPYNSYPSPSQIQSPVYNPGTPGSPYNNNTYAHRSRQRSDSLYEHRAPSPAPSSTSQQSSAGPPESSKSRPLKHTKHRLRDADRKEICLYHLSHPHARQEDIGGVFGVERSTISKILKEKDKWLNLTEEETNDPLSKHRPSKFPEVEEEMLKSLQAWADQGTNITDQLIRNRALDIAKSFGISADRFKGSSGWIENFKHRHDIQRGEWLKAVKSSQNAGTHPLSFGPPSSSSSSIPLPPPPAAGVPPTPVIMAYDQRMQGLPSSPSSRDPPQTHEAHASRYQQHHDATQSPLIHASGSTGPTDVMDGSPSSSVHTPPRMHSQLHSIQHSPEDGPDTYTPQPMAGYAHHHHQHHHQAQMYGVVPEPAMMRPPTLQEANDAMDLVIEYLDKVAPVDLLKGNERQAITDVKCALFSLIGGVPYVRPPGSA</sequence>
<dbReference type="STRING" id="686832.A0A0C2YQS9"/>
<reference evidence="5" key="2">
    <citation type="submission" date="2015-01" db="EMBL/GenBank/DDBJ databases">
        <title>Evolutionary Origins and Diversification of the Mycorrhizal Mutualists.</title>
        <authorList>
            <consortium name="DOE Joint Genome Institute"/>
            <consortium name="Mycorrhizal Genomics Consortium"/>
            <person name="Kohler A."/>
            <person name="Kuo A."/>
            <person name="Nagy L.G."/>
            <person name="Floudas D."/>
            <person name="Copeland A."/>
            <person name="Barry K.W."/>
            <person name="Cichocki N."/>
            <person name="Veneault-Fourrey C."/>
            <person name="LaButti K."/>
            <person name="Lindquist E.A."/>
            <person name="Lipzen A."/>
            <person name="Lundell T."/>
            <person name="Morin E."/>
            <person name="Murat C."/>
            <person name="Riley R."/>
            <person name="Ohm R."/>
            <person name="Sun H."/>
            <person name="Tunlid A."/>
            <person name="Henrissat B."/>
            <person name="Grigoriev I.V."/>
            <person name="Hibbett D.S."/>
            <person name="Martin F."/>
        </authorList>
    </citation>
    <scope>NUCLEOTIDE SEQUENCE [LARGE SCALE GENOMIC DNA]</scope>
    <source>
        <strain evidence="5">h7</strain>
    </source>
</reference>
<feature type="compositionally biased region" description="Low complexity" evidence="2">
    <location>
        <begin position="143"/>
        <end position="155"/>
    </location>
</feature>
<reference evidence="4 5" key="1">
    <citation type="submission" date="2014-04" db="EMBL/GenBank/DDBJ databases">
        <authorList>
            <consortium name="DOE Joint Genome Institute"/>
            <person name="Kuo A."/>
            <person name="Gay G."/>
            <person name="Dore J."/>
            <person name="Kohler A."/>
            <person name="Nagy L.G."/>
            <person name="Floudas D."/>
            <person name="Copeland A."/>
            <person name="Barry K.W."/>
            <person name="Cichocki N."/>
            <person name="Veneault-Fourrey C."/>
            <person name="LaButti K."/>
            <person name="Lindquist E.A."/>
            <person name="Lipzen A."/>
            <person name="Lundell T."/>
            <person name="Morin E."/>
            <person name="Murat C."/>
            <person name="Sun H."/>
            <person name="Tunlid A."/>
            <person name="Henrissat B."/>
            <person name="Grigoriev I.V."/>
            <person name="Hibbett D.S."/>
            <person name="Martin F."/>
            <person name="Nordberg H.P."/>
            <person name="Cantor M.N."/>
            <person name="Hua S.X."/>
        </authorList>
    </citation>
    <scope>NUCLEOTIDE SEQUENCE [LARGE SCALE GENOMIC DNA]</scope>
    <source>
        <strain evidence="5">h7</strain>
    </source>
</reference>
<evidence type="ECO:0000313" key="4">
    <source>
        <dbReference type="EMBL" id="KIM43382.1"/>
    </source>
</evidence>